<dbReference type="Gene3D" id="3.40.630.30">
    <property type="match status" value="1"/>
</dbReference>
<dbReference type="InterPro" id="IPR000182">
    <property type="entry name" value="GNAT_dom"/>
</dbReference>
<keyword evidence="2" id="KW-0012">Acyltransferase</keyword>
<dbReference type="EC" id="2.3.-.-" evidence="2"/>
<dbReference type="InterPro" id="IPR016181">
    <property type="entry name" value="Acyl_CoA_acyltransferase"/>
</dbReference>
<gene>
    <name evidence="2" type="ORF">ACFSR2_21055</name>
</gene>
<dbReference type="PANTHER" id="PTHR43328:SF1">
    <property type="entry name" value="N-ACETYLTRANSFERASE DOMAIN-CONTAINING PROTEIN"/>
    <property type="match status" value="1"/>
</dbReference>
<sequence length="166" mass="19185">MNFTLRRWQSGDEKSLAENANNYKIWKNLKDVFPHPYTITDAYEWVKIAADSAENFAIEVDAKAVGGIGIMLKDDIYQKNAEIGYWLGEAYWGNKIISTAITEVVQYTFAYYKIHRIYAGVFEYNLPSMKALEKAGFEKEAVLKKSLVKEGNLYDEHIYAKYREVV</sequence>
<dbReference type="PANTHER" id="PTHR43328">
    <property type="entry name" value="ACETYLTRANSFERASE-RELATED"/>
    <property type="match status" value="1"/>
</dbReference>
<protein>
    <submittedName>
        <fullName evidence="2">GNAT family N-acetyltransferase</fullName>
        <ecNumber evidence="2">2.3.-.-</ecNumber>
    </submittedName>
</protein>
<keyword evidence="3" id="KW-1185">Reference proteome</keyword>
<feature type="domain" description="N-acetyltransferase" evidence="1">
    <location>
        <begin position="11"/>
        <end position="164"/>
    </location>
</feature>
<dbReference type="PROSITE" id="PS51186">
    <property type="entry name" value="GNAT"/>
    <property type="match status" value="1"/>
</dbReference>
<dbReference type="EMBL" id="JBHULC010000038">
    <property type="protein sequence ID" value="MFD2523399.1"/>
    <property type="molecule type" value="Genomic_DNA"/>
</dbReference>
<evidence type="ECO:0000313" key="2">
    <source>
        <dbReference type="EMBL" id="MFD2523399.1"/>
    </source>
</evidence>
<name>A0ABW5JDP5_9BACT</name>
<reference evidence="3" key="1">
    <citation type="journal article" date="2019" name="Int. J. Syst. Evol. Microbiol.">
        <title>The Global Catalogue of Microorganisms (GCM) 10K type strain sequencing project: providing services to taxonomists for standard genome sequencing and annotation.</title>
        <authorList>
            <consortium name="The Broad Institute Genomics Platform"/>
            <consortium name="The Broad Institute Genome Sequencing Center for Infectious Disease"/>
            <person name="Wu L."/>
            <person name="Ma J."/>
        </authorList>
    </citation>
    <scope>NUCLEOTIDE SEQUENCE [LARGE SCALE GENOMIC DNA]</scope>
    <source>
        <strain evidence="3">KCTC 52344</strain>
    </source>
</reference>
<dbReference type="SUPFAM" id="SSF55729">
    <property type="entry name" value="Acyl-CoA N-acyltransferases (Nat)"/>
    <property type="match status" value="1"/>
</dbReference>
<dbReference type="Pfam" id="PF13302">
    <property type="entry name" value="Acetyltransf_3"/>
    <property type="match status" value="1"/>
</dbReference>
<evidence type="ECO:0000259" key="1">
    <source>
        <dbReference type="PROSITE" id="PS51186"/>
    </source>
</evidence>
<dbReference type="GO" id="GO:0016746">
    <property type="term" value="F:acyltransferase activity"/>
    <property type="evidence" value="ECO:0007669"/>
    <property type="project" value="UniProtKB-KW"/>
</dbReference>
<comment type="caution">
    <text evidence="2">The sequence shown here is derived from an EMBL/GenBank/DDBJ whole genome shotgun (WGS) entry which is preliminary data.</text>
</comment>
<keyword evidence="2" id="KW-0808">Transferase</keyword>
<organism evidence="2 3">
    <name type="scientific">Emticicia soli</name>
    <dbReference type="NCBI Taxonomy" id="2027878"/>
    <lineage>
        <taxon>Bacteria</taxon>
        <taxon>Pseudomonadati</taxon>
        <taxon>Bacteroidota</taxon>
        <taxon>Cytophagia</taxon>
        <taxon>Cytophagales</taxon>
        <taxon>Leadbetterellaceae</taxon>
        <taxon>Emticicia</taxon>
    </lineage>
</organism>
<proteinExistence type="predicted"/>
<accession>A0ABW5JDP5</accession>
<evidence type="ECO:0000313" key="3">
    <source>
        <dbReference type="Proteomes" id="UP001597510"/>
    </source>
</evidence>
<dbReference type="Proteomes" id="UP001597510">
    <property type="component" value="Unassembled WGS sequence"/>
</dbReference>
<dbReference type="RefSeq" id="WP_340233147.1">
    <property type="nucleotide sequence ID" value="NZ_JBBEWC010000001.1"/>
</dbReference>